<dbReference type="RefSeq" id="WP_245778469.1">
    <property type="nucleotide sequence ID" value="NZ_FOYT01000002.1"/>
</dbReference>
<proteinExistence type="predicted"/>
<evidence type="ECO:0000256" key="1">
    <source>
        <dbReference type="SAM" id="MobiDB-lite"/>
    </source>
</evidence>
<accession>A0A1I6HFK4</accession>
<dbReference type="AlphaFoldDB" id="A0A1I6HFK4"/>
<organism evidence="3 4">
    <name type="scientific">Halogeometricum rufum</name>
    <dbReference type="NCBI Taxonomy" id="553469"/>
    <lineage>
        <taxon>Archaea</taxon>
        <taxon>Methanobacteriati</taxon>
        <taxon>Methanobacteriota</taxon>
        <taxon>Stenosarchaea group</taxon>
        <taxon>Halobacteria</taxon>
        <taxon>Halobacteriales</taxon>
        <taxon>Haloferacaceae</taxon>
        <taxon>Halogeometricum</taxon>
    </lineage>
</organism>
<dbReference type="InterPro" id="IPR058294">
    <property type="entry name" value="DUF7988"/>
</dbReference>
<feature type="region of interest" description="Disordered" evidence="1">
    <location>
        <begin position="135"/>
        <end position="156"/>
    </location>
</feature>
<name>A0A1I6HFK4_9EURY</name>
<evidence type="ECO:0000313" key="3">
    <source>
        <dbReference type="EMBL" id="SFR53283.1"/>
    </source>
</evidence>
<evidence type="ECO:0000313" key="4">
    <source>
        <dbReference type="Proteomes" id="UP000198531"/>
    </source>
</evidence>
<dbReference type="STRING" id="553469.SAMN04487947_2015"/>
<keyword evidence="4" id="KW-1185">Reference proteome</keyword>
<dbReference type="EMBL" id="FOYT01000002">
    <property type="protein sequence ID" value="SFR53283.1"/>
    <property type="molecule type" value="Genomic_DNA"/>
</dbReference>
<evidence type="ECO:0000259" key="2">
    <source>
        <dbReference type="Pfam" id="PF25950"/>
    </source>
</evidence>
<feature type="domain" description="DUF7988" evidence="2">
    <location>
        <begin position="7"/>
        <end position="134"/>
    </location>
</feature>
<gene>
    <name evidence="3" type="ORF">SAMN04487947_2015</name>
</gene>
<dbReference type="Proteomes" id="UP000198531">
    <property type="component" value="Unassembled WGS sequence"/>
</dbReference>
<protein>
    <recommendedName>
        <fullName evidence="2">DUF7988 domain-containing protein</fullName>
    </recommendedName>
</protein>
<sequence length="156" mass="16763">MSDPTDRVERRVFEDHGDVVEAIGRCADAVAAEWDESPTDAAWTTDRDAVVPAFERALDAAGVLAHLPRVLSDLVTATGHPMPAPPVAAPPYVVVTSEGVVLRASLGEERLVVSFDAFRIERGDDVRYVRRDDATAGAGTGRQTASGGVRVRVERR</sequence>
<reference evidence="4" key="1">
    <citation type="submission" date="2016-10" db="EMBL/GenBank/DDBJ databases">
        <authorList>
            <person name="Varghese N."/>
            <person name="Submissions S."/>
        </authorList>
    </citation>
    <scope>NUCLEOTIDE SEQUENCE [LARGE SCALE GENOMIC DNA]</scope>
    <source>
        <strain evidence="4">CGMCC 1.7736</strain>
    </source>
</reference>
<feature type="compositionally biased region" description="Low complexity" evidence="1">
    <location>
        <begin position="135"/>
        <end position="148"/>
    </location>
</feature>
<dbReference type="Pfam" id="PF25950">
    <property type="entry name" value="DUF7988"/>
    <property type="match status" value="1"/>
</dbReference>